<evidence type="ECO:0000313" key="3">
    <source>
        <dbReference type="EMBL" id="KAF2456579.1"/>
    </source>
</evidence>
<dbReference type="Proteomes" id="UP000799766">
    <property type="component" value="Unassembled WGS sequence"/>
</dbReference>
<reference evidence="3" key="1">
    <citation type="journal article" date="2020" name="Stud. Mycol.">
        <title>101 Dothideomycetes genomes: a test case for predicting lifestyles and emergence of pathogens.</title>
        <authorList>
            <person name="Haridas S."/>
            <person name="Albert R."/>
            <person name="Binder M."/>
            <person name="Bloem J."/>
            <person name="Labutti K."/>
            <person name="Salamov A."/>
            <person name="Andreopoulos B."/>
            <person name="Baker S."/>
            <person name="Barry K."/>
            <person name="Bills G."/>
            <person name="Bluhm B."/>
            <person name="Cannon C."/>
            <person name="Castanera R."/>
            <person name="Culley D."/>
            <person name="Daum C."/>
            <person name="Ezra D."/>
            <person name="Gonzalez J."/>
            <person name="Henrissat B."/>
            <person name="Kuo A."/>
            <person name="Liang C."/>
            <person name="Lipzen A."/>
            <person name="Lutzoni F."/>
            <person name="Magnuson J."/>
            <person name="Mondo S."/>
            <person name="Nolan M."/>
            <person name="Ohm R."/>
            <person name="Pangilinan J."/>
            <person name="Park H.-J."/>
            <person name="Ramirez L."/>
            <person name="Alfaro M."/>
            <person name="Sun H."/>
            <person name="Tritt A."/>
            <person name="Yoshinaga Y."/>
            <person name="Zwiers L.-H."/>
            <person name="Turgeon B."/>
            <person name="Goodwin S."/>
            <person name="Spatafora J."/>
            <person name="Crous P."/>
            <person name="Grigoriev I."/>
        </authorList>
    </citation>
    <scope>NUCLEOTIDE SEQUENCE</scope>
    <source>
        <strain evidence="3">ATCC 16933</strain>
    </source>
</reference>
<sequence>MAGLSETASVIAVVNMSAKLASLCFQYLVEVKHSKGNIEHLYRKVNDIKNVLEELQRLLDKQDKLQLFTARTLLDPLQRCSQELEGLEAKLKVKLEPS</sequence>
<protein>
    <recommendedName>
        <fullName evidence="2">Azaphilone pigments biosynthesis cluster protein L N-terminal domain-containing protein</fullName>
    </recommendedName>
</protein>
<accession>A0A6A6NXZ4</accession>
<name>A0A6A6NXZ4_9PEZI</name>
<feature type="domain" description="Azaphilone pigments biosynthesis cluster protein L N-terminal" evidence="2">
    <location>
        <begin position="4"/>
        <end position="92"/>
    </location>
</feature>
<dbReference type="AlphaFoldDB" id="A0A6A6NXZ4"/>
<dbReference type="OrthoDB" id="20872at2759"/>
<keyword evidence="4" id="KW-1185">Reference proteome</keyword>
<gene>
    <name evidence="3" type="ORF">BDY21DRAFT_347610</name>
</gene>
<evidence type="ECO:0000256" key="1">
    <source>
        <dbReference type="SAM" id="Coils"/>
    </source>
</evidence>
<dbReference type="EMBL" id="MU001683">
    <property type="protein sequence ID" value="KAF2456579.1"/>
    <property type="molecule type" value="Genomic_DNA"/>
</dbReference>
<dbReference type="Pfam" id="PF17111">
    <property type="entry name" value="PigL_N"/>
    <property type="match status" value="1"/>
</dbReference>
<proteinExistence type="predicted"/>
<organism evidence="3 4">
    <name type="scientific">Lineolata rhizophorae</name>
    <dbReference type="NCBI Taxonomy" id="578093"/>
    <lineage>
        <taxon>Eukaryota</taxon>
        <taxon>Fungi</taxon>
        <taxon>Dikarya</taxon>
        <taxon>Ascomycota</taxon>
        <taxon>Pezizomycotina</taxon>
        <taxon>Dothideomycetes</taxon>
        <taxon>Dothideomycetes incertae sedis</taxon>
        <taxon>Lineolatales</taxon>
        <taxon>Lineolataceae</taxon>
        <taxon>Lineolata</taxon>
    </lineage>
</organism>
<feature type="coiled-coil region" evidence="1">
    <location>
        <begin position="38"/>
        <end position="65"/>
    </location>
</feature>
<evidence type="ECO:0000259" key="2">
    <source>
        <dbReference type="Pfam" id="PF17111"/>
    </source>
</evidence>
<evidence type="ECO:0000313" key="4">
    <source>
        <dbReference type="Proteomes" id="UP000799766"/>
    </source>
</evidence>
<keyword evidence="1" id="KW-0175">Coiled coil</keyword>
<dbReference type="InterPro" id="IPR031348">
    <property type="entry name" value="PigL_N"/>
</dbReference>